<dbReference type="InterPro" id="IPR010093">
    <property type="entry name" value="SinI_DNA-bd"/>
</dbReference>
<dbReference type="EMBL" id="JAQNDK010000004">
    <property type="protein sequence ID" value="MDC0682629.1"/>
    <property type="molecule type" value="Genomic_DNA"/>
</dbReference>
<accession>A0ABT5C871</accession>
<keyword evidence="2" id="KW-0238">DNA-binding</keyword>
<comment type="caution">
    <text evidence="2">The sequence shown here is derived from an EMBL/GenBank/DDBJ whole genome shotgun (WGS) entry which is preliminary data.</text>
</comment>
<proteinExistence type="predicted"/>
<dbReference type="Proteomes" id="UP001217485">
    <property type="component" value="Unassembled WGS sequence"/>
</dbReference>
<name>A0ABT5C871_9BACT</name>
<dbReference type="GO" id="GO:0003677">
    <property type="term" value="F:DNA binding"/>
    <property type="evidence" value="ECO:0007669"/>
    <property type="project" value="UniProtKB-KW"/>
</dbReference>
<feature type="region of interest" description="Disordered" evidence="1">
    <location>
        <begin position="49"/>
        <end position="70"/>
    </location>
</feature>
<keyword evidence="3" id="KW-1185">Reference proteome</keyword>
<evidence type="ECO:0000256" key="1">
    <source>
        <dbReference type="SAM" id="MobiDB-lite"/>
    </source>
</evidence>
<organism evidence="2 3">
    <name type="scientific">Sorangium atrum</name>
    <dbReference type="NCBI Taxonomy" id="2995308"/>
    <lineage>
        <taxon>Bacteria</taxon>
        <taxon>Pseudomonadati</taxon>
        <taxon>Myxococcota</taxon>
        <taxon>Polyangia</taxon>
        <taxon>Polyangiales</taxon>
        <taxon>Polyangiaceae</taxon>
        <taxon>Sorangium</taxon>
    </lineage>
</organism>
<evidence type="ECO:0000313" key="2">
    <source>
        <dbReference type="EMBL" id="MDC0682629.1"/>
    </source>
</evidence>
<gene>
    <name evidence="2" type="ORF">POL72_33190</name>
</gene>
<sequence length="70" mass="8060">MSEPWVSVEELSRHLGAGKDRIYRWIEPRAVPAHRVGRLSKFKTDESDEWVRRGGAGDRNPSKRADDDAR</sequence>
<protein>
    <submittedName>
        <fullName evidence="2">Excisionase family DNA-binding protein</fullName>
    </submittedName>
</protein>
<evidence type="ECO:0000313" key="3">
    <source>
        <dbReference type="Proteomes" id="UP001217485"/>
    </source>
</evidence>
<reference evidence="2 3" key="1">
    <citation type="submission" date="2023-01" db="EMBL/GenBank/DDBJ databases">
        <title>Minimal conservation of predation-associated metabolite biosynthetic gene clusters underscores biosynthetic potential of Myxococcota including descriptions for ten novel species: Archangium lansinium sp. nov., Myxococcus landrumus sp. nov., Nannocystis bai.</title>
        <authorList>
            <person name="Ahearne A."/>
            <person name="Stevens C."/>
            <person name="Dowd S."/>
        </authorList>
    </citation>
    <scope>NUCLEOTIDE SEQUENCE [LARGE SCALE GENOMIC DNA]</scope>
    <source>
        <strain evidence="2 3">WIWO2</strain>
    </source>
</reference>
<dbReference type="NCBIfam" id="TIGR01764">
    <property type="entry name" value="excise"/>
    <property type="match status" value="1"/>
</dbReference>